<name>A0A644U8U0_9ZZZZ</name>
<reference evidence="1" key="1">
    <citation type="submission" date="2019-08" db="EMBL/GenBank/DDBJ databases">
        <authorList>
            <person name="Kucharzyk K."/>
            <person name="Murdoch R.W."/>
            <person name="Higgins S."/>
            <person name="Loffler F."/>
        </authorList>
    </citation>
    <scope>NUCLEOTIDE SEQUENCE</scope>
</reference>
<comment type="caution">
    <text evidence="1">The sequence shown here is derived from an EMBL/GenBank/DDBJ whole genome shotgun (WGS) entry which is preliminary data.</text>
</comment>
<sequence>MKLPNGVGEQVLAHTVEKFEVQLKHTDYGPVLVGEADELENARDFIVESINKRLNELSNNNED</sequence>
<evidence type="ECO:0000313" key="1">
    <source>
        <dbReference type="EMBL" id="MPL75359.1"/>
    </source>
</evidence>
<protein>
    <submittedName>
        <fullName evidence="1">Uncharacterized protein</fullName>
    </submittedName>
</protein>
<proteinExistence type="predicted"/>
<dbReference type="AlphaFoldDB" id="A0A644U8U0"/>
<accession>A0A644U8U0</accession>
<gene>
    <name evidence="1" type="ORF">SDC9_21183</name>
</gene>
<dbReference type="EMBL" id="VSSQ01000088">
    <property type="protein sequence ID" value="MPL75359.1"/>
    <property type="molecule type" value="Genomic_DNA"/>
</dbReference>
<organism evidence="1">
    <name type="scientific">bioreactor metagenome</name>
    <dbReference type="NCBI Taxonomy" id="1076179"/>
    <lineage>
        <taxon>unclassified sequences</taxon>
        <taxon>metagenomes</taxon>
        <taxon>ecological metagenomes</taxon>
    </lineage>
</organism>